<evidence type="ECO:0000313" key="3">
    <source>
        <dbReference type="Proteomes" id="UP000663760"/>
    </source>
</evidence>
<accession>A0A7I8L812</accession>
<gene>
    <name evidence="2" type="ORF">SI8410_11016083</name>
</gene>
<feature type="transmembrane region" description="Helical" evidence="1">
    <location>
        <begin position="12"/>
        <end position="31"/>
    </location>
</feature>
<keyword evidence="1" id="KW-0472">Membrane</keyword>
<evidence type="ECO:0000256" key="1">
    <source>
        <dbReference type="SAM" id="Phobius"/>
    </source>
</evidence>
<keyword evidence="1" id="KW-1133">Transmembrane helix</keyword>
<dbReference type="AlphaFoldDB" id="A0A7I8L812"/>
<dbReference type="EMBL" id="LR746274">
    <property type="protein sequence ID" value="CAA7405405.1"/>
    <property type="molecule type" value="Genomic_DNA"/>
</dbReference>
<proteinExistence type="predicted"/>
<reference evidence="2" key="1">
    <citation type="submission" date="2020-02" db="EMBL/GenBank/DDBJ databases">
        <authorList>
            <person name="Scholz U."/>
            <person name="Mascher M."/>
            <person name="Fiebig A."/>
        </authorList>
    </citation>
    <scope>NUCLEOTIDE SEQUENCE</scope>
</reference>
<keyword evidence="1" id="KW-0812">Transmembrane</keyword>
<protein>
    <submittedName>
        <fullName evidence="2">Uncharacterized protein</fullName>
    </submittedName>
</protein>
<name>A0A7I8L812_SPIIN</name>
<organism evidence="2 3">
    <name type="scientific">Spirodela intermedia</name>
    <name type="common">Intermediate duckweed</name>
    <dbReference type="NCBI Taxonomy" id="51605"/>
    <lineage>
        <taxon>Eukaryota</taxon>
        <taxon>Viridiplantae</taxon>
        <taxon>Streptophyta</taxon>
        <taxon>Embryophyta</taxon>
        <taxon>Tracheophyta</taxon>
        <taxon>Spermatophyta</taxon>
        <taxon>Magnoliopsida</taxon>
        <taxon>Liliopsida</taxon>
        <taxon>Araceae</taxon>
        <taxon>Lemnoideae</taxon>
        <taxon>Spirodela</taxon>
    </lineage>
</organism>
<keyword evidence="3" id="KW-1185">Reference proteome</keyword>
<dbReference type="Proteomes" id="UP000663760">
    <property type="component" value="Chromosome 11"/>
</dbReference>
<sequence length="34" mass="4061">MMRNEESMQKGKTIFAWTVALIFIFPFFSIYSPE</sequence>
<evidence type="ECO:0000313" key="2">
    <source>
        <dbReference type="EMBL" id="CAA7405405.1"/>
    </source>
</evidence>